<dbReference type="SUPFAM" id="SSF56801">
    <property type="entry name" value="Acetyl-CoA synthetase-like"/>
    <property type="match status" value="3"/>
</dbReference>
<dbReference type="PROSITE" id="PS50075">
    <property type="entry name" value="CARRIER"/>
    <property type="match status" value="5"/>
</dbReference>
<dbReference type="FunFam" id="3.40.50.12780:FF:000012">
    <property type="entry name" value="Non-ribosomal peptide synthetase"/>
    <property type="match status" value="1"/>
</dbReference>
<evidence type="ECO:0000313" key="7">
    <source>
        <dbReference type="Proteomes" id="UP000326687"/>
    </source>
</evidence>
<dbReference type="InterPro" id="IPR041464">
    <property type="entry name" value="TubC_N"/>
</dbReference>
<keyword evidence="4" id="KW-0597">Phosphoprotein</keyword>
<dbReference type="PANTHER" id="PTHR45527">
    <property type="entry name" value="NONRIBOSOMAL PEPTIDE SYNTHETASE"/>
    <property type="match status" value="1"/>
</dbReference>
<evidence type="ECO:0000259" key="5">
    <source>
        <dbReference type="PROSITE" id="PS50075"/>
    </source>
</evidence>
<comment type="cofactor">
    <cofactor evidence="1">
        <name>pantetheine 4'-phosphate</name>
        <dbReference type="ChEBI" id="CHEBI:47942"/>
    </cofactor>
</comment>
<dbReference type="SMART" id="SM00823">
    <property type="entry name" value="PKS_PP"/>
    <property type="match status" value="5"/>
</dbReference>
<dbReference type="EMBL" id="VXDD01000005">
    <property type="protein sequence ID" value="KAB0300144.1"/>
    <property type="molecule type" value="Genomic_DNA"/>
</dbReference>
<evidence type="ECO:0000313" key="6">
    <source>
        <dbReference type="EMBL" id="KAB0300144.1"/>
    </source>
</evidence>
<dbReference type="Pfam" id="PF00668">
    <property type="entry name" value="Condensation"/>
    <property type="match status" value="5"/>
</dbReference>
<feature type="domain" description="Carrier" evidence="5">
    <location>
        <begin position="2666"/>
        <end position="2739"/>
    </location>
</feature>
<dbReference type="CDD" id="cd05930">
    <property type="entry name" value="A_NRPS"/>
    <property type="match status" value="1"/>
</dbReference>
<sequence length="4657" mass="520188">MSIAVYITQLFQRNIRISLENEKLKIDAPKGALTTQVKQELMENKQAIVEYLVEQKKIAQLPILEAIDRETDVLPMSSAQKRLWFLQQLEPNSGQYNVNALLSIEGSTDIDLIRSVFSDLIKENEIFHTQFSEVAGKPMVVLLEAQSVDQEFEIECVELAANKLESNEYKEALQSAMTRPFDLANPPLFRLTQLKLGEHLSHLVLTFHHIVIDHWSLQLLTKQFVQKCQAKLQGGVETRTQSSELQYLDYAAWQNALFESDYYEELKAYWRETLGTEDYCLSLPTDRPKTPQTTHAGARYDFELTPELFTALKSFCLKHKVTPNTVLLAAYQWLLVRRSSMHEIRVACPVSERAHQDLESMLGLFVNTMVVKTHWSEGQTITSWIKKVNEALSGAKQHSAMPFEKLVDELVASREGEHEPLAQTMFNYLVNEPSEPIQLADMRLQPLPVPEYSAKFDISLFANNDGSGISLSFQYRVDLFDRETVADLAQYYLATLEYLISAGDQPLALHSSLLNKEQIQLQDWNDTAKEYDLPSTLAEALSHQQKLTPNHIALKYQNASWSYQELGQKVNQLANWLVAQGCQTEDKVAICMTRCPQMVVSILAAVKAGCVYLPLDPDHPQQRLDYIVEHAKPKVILVLPEFSSRFEKTELTQDLWALDDEFSLVDGQSIEFNTPEYHPHQLAYVLYTSGSTGQPKGVAVPHSGVMNRIFWMQDEYCLGSKDVVLQKTPYSFDVSVWEFFWPLMTGATLVLAEAGEHKDSQRLIELIEKYQVTTLHFVPAMLQVFLDNPHASRCRSLRQIFCSGEALPYQLQQQCLSVLGAELHNLYGPTEASIDVTYWDCRKQHIKDLVPIGFPIANIQTWILDEELNPVPIGASGELYLGGIGLARGYLNRPDLTAKTFIPNPFAQDGAVGDAKYSRLYKTGDVARYLKDGSIEYIGRADFQVKIRGLRIELGEIEARIAAHSVVKEVVVAACKDEKLSDFLVAYIVAKDEHSLPELTQWQTYLQESLPEYMIPTAFISLDAMPLSVNGKVDRKALPTPNLAALNRNDFVAPRGEKEQILAEIWQSLLGVEQIGINDNFFAIGGDSIVSLQVVARARDMGLKLEPKDIFRNQTVELLASVATQDKQQDYDVGDMFGEVPLAPIQQWYLDQALVNPDHFNQALLLASYTKVDVSCLRRALQRLVHAHPMLVARFNYQENTKQWVQSVSETDAKRDIAFTVYERHSLTDEEKQHDVSEISEFEQTQLKLAQGEVFRCALIHFGGSESRLLLVAHHLVVDGVSWRILLSQLESDYIKLCNKASLAPTRYQTKPFKRWSEQVAEYKPSSEGIIKWHEWQNRPESREALSTTLPTDPVEVPYPAGLQGSTQVCLSTDQTDRLLTHAGSTLRARIDELCLTALAKALSNWTQSQHHLISLEGHGRDLVDCDVSETVGWFTRLYPAVISSELGSWQERVLTVRRQLSALPESHTPFSAVKSFLSDALAPQLVFNYLGQLDNAQSSGFMQQAPEKLTGFRDPQNPLSWLLEVNAFISKNQLKINLQYSRSSFVPETIAQFGAEYVSQLGDMLDALCDDSPSLKGAVAADFPLANLRDDQAVKLVRKYVDCAVEDVYPLTPVQQGMLFHCLDHDAAYISQSIAKCEGALNSQQLQESWIDVVERHPALRTAVITDDVDEPHQVVFQSAKLPFEELDWQDISQADKDLMMQSLRQREISQIKFSQAPMMRVVVIKHSENHHQLVWTIHHLIMDGWCLNMLVGEVMQGYFARLSGEQISKQPAVPFRNFIEWLELKDEVGANKFWREQLTGFTSTNSLPAAYIAGSKPKHVTKEDAYLITHQYLGKARTAEIERLCQQNSLTLNTLVQGLWGSILSRYMGSRDVVYGVTTAGRPSDLPGSDRILGVFINTLPLRLDLNSDLSVLEWLTELQDKNLVMREFEQTPIARIQRVSSVPQDQVLFETLLVFENLPASDEQPQHGLTLTLDDHHVRNNFPLTLRVVPQKDLRLDLLLDLERVDHNIATKMIDELLLAVDKLINDANTLQTRVKDWVVGGLPKLQMSMAKPVGTLLERVMSNSGTATGLLVDEKGEQLSITYQHLLTQAEHLASYLPDITASKRVIALVLPREQEQIVAMLAAWWKGAAWLCIDPQLPAERVSYMLADANVCCVLGLDTPEYWENDELGERYIWLNIRTLLSLPAKSGALLPPAIIQPKDTAYVIYTSGSTGQPKGVEVTHGNAISYVDALFERIDIEPNATMATLATVSADLGLTCVLGALVTGRTLALIPNVLSFDPSSLAQYLERFPIDVLKIVPSHLKALLAVEKPERLLPRQWLISGGESLTTDLVQDVRALLPTINVANHYGPTEATIGCMAKVVDDGAASITLGSELSNGIALIVDEQGLPVAQGTPGELLIAGQGVAKGYLNKPEQTAKSFTSVSVIDSEGQEQMLRAYKTGDKVSKTDNGEFIYLGRIDDQVKIRGYRVELNEVKQTLCSFESVIDCAVTAVSGPSGLRLAVCVVIEKEASLAAVKQRASDVLPEYMVPSLWMIVESLPLNPNGKVDRTLIAQWLEQSKSSSSAPRGASAVDVENDDSLHVLTELWEGLLGQRPQPNDNLFSLGADSIICLQFIAKAASKGFKFTPKQIFSAPSVLQLSEFTATRKTENALATQVVEAVNVQSTSKTEATLQTLWEELLKQKVNVDDNFFALGGDSIITLQMIAKAKQQGLTLTPKMVFEDPSIRVLAKRLEESATDKGENQSLSTVSRSSVESIIESNTEFSTEEHTDFDLEARESLNASERNKVLGQLTQIWQELFNLESIVPDAHFFELGGDSIMALQLIARLSKFDLKLTPKQIFSSPRLNELVDMLVDNEHKVISEPNNSDAKVLPSSVINTSLIETAVPSQQSNLLPIQHWFYEVEQPVIHHWNQAIMLALPQAVNHEAMSAAVEALIEKHAALASRFAYKQGAEIRQSHSGQVAGVYTTFDNQTLQSVEALTQHCQESLDLVTGPVFKVVAFNLKQGGARLLLVAHHLVVDGVSWRIIGNDLAHAYQAKCLGQDIELGQGSASVSDWHNALMNCSTDVLKRAREFWLPMAARSLDGQLLPGAQNGTIATAEKTVQVFDEGVTQSLIRLGSIHGKTGCEVAMLSALSQALCNQFNKSKVMIELEGHGRELLDSHVDLSETVGWFTSRYPVTFSAQQKSLEEAALTLSQVPNNGVGYGVLRYLKQELAFEHPQLVFNYLGQVMSTNGEWQLIADGVGKSRHPESLRRQLIEVTAQIREGQLYVSWQYPSDIGPKLKNMFEQFETNVKSIVASKAESQNEATLERSSNVTKIKHYPLTPIQQGMFLHSASAKEPLYFNQTTVELEGELDVDSFVRAWQQTVDAEAILNAAFEDHGDKAPTQWFSAHSSLPMSRHDWCGKELEWQQAQLKQLCETDREKGFDLAKPPLMRLHLIKVNENRHWLVWSRHHLIVDAWCSSIIIKDMVHRYLNLIGKVASLPSKRPPFTRYLDWLGQQDLEHSKRFWNEELKGFDSPLKLVPGQSGEEFTLEDHTLSHELTQNVKELAQRKGVTLNAVIQAAWAQTLAHHSGQHDVVFGMTTSGRPAELAEAHQMVGIFINTLPVRVQLNPMLDTGTLLQNIHQQGVRLREYEYTPLSEIIAQSEINRDQSLFDSLLVFENEAMSERSNIAEHLTVTPLDGYERNSYPLSITVMPRSELVLRVGCDGERLSYSHVIKMVETFKTVLESMVFNCDQLLGNVMNQPTLLPSQFVDQSLRNWSESWTLETEILSVANTSPQRIAVSDTEGALTYQQLVERATYLAQSLSESGIGCESKVAVCQRRGVDMLVSLLAVYWSGAAYIPLDPNQPKERLALILEQASPALMLADESVTDFDHYGCVKSPKQLLNQCTYDPSWMNTRPANHPEQLAYIIFTSGSTGVPKGVQISRAAFANFLQSMLELTQIQASDRLIAVTTIGFDIAGLEMFLPLLSGGQVFVASYDDARDASQLARLIDERDISFMQATPVTWQMLAEHESVNWSALTVLTGGEALPAPLASYMVEQGAKVMNVYGPTETTVWSSMLNVDQQQAQSPSLGLPIANTNFYVLDDWLNPVAVGAEGELYIGGQGLARGYAGQASLTAQTFTPDPFSTQKGARMYATGDIVRIGMKGQIEFVGRKDFQLKLRGYRIEAGDIEAALAKITAVKESAVKLCYPDSAKACLIGYVTLASGEEINTEQVLERLRKSLPFYMVPKRVVVLQSMPLNANNKIDRKALPEPEDSIPSGLLPATETEIWLAEEWQALLDSAVVFADDDFFAIGGNSLLAGRFVSGMKKKLGIELPLTQLFRFPVLRDLARLIEEQSESNNASVFSDTQVALASQIPHSELLVCLNQGSSMQPPLFVFHPAGGHVKAYEELVSLFPKEQTVYGIQSQQLVDLENAPDSVNGYASLYVDVIRSVQKTGAVRLLGWSFGAWLAVSVTRLLEAKGERVEWLGLVDARANPQRAVLTLPTLPNVSRYLACLDNEARRFLLGRHAVFLDELELRLQSAIDTSRDDIAFNAFSDVIHDTELGRNMSVENKELYYLQMKLFMTCHSLMQNHQLEMVSTPIDVWWASDTLIDRDYQHGASEYEWDAYGKTNVTILDGDHNSIIRDVRLANGISHKLNRLRTTLISEPLS</sequence>
<dbReference type="Pfam" id="PF00975">
    <property type="entry name" value="Thioesterase"/>
    <property type="match status" value="1"/>
</dbReference>
<dbReference type="FunFam" id="3.30.300.30:FF:000010">
    <property type="entry name" value="Enterobactin synthetase component F"/>
    <property type="match status" value="1"/>
</dbReference>
<dbReference type="Gene3D" id="3.40.50.980">
    <property type="match status" value="4"/>
</dbReference>
<name>A0A5N3RZY3_9VIBR</name>
<dbReference type="InterPro" id="IPR020806">
    <property type="entry name" value="PKS_PP-bd"/>
</dbReference>
<dbReference type="SUPFAM" id="SSF47336">
    <property type="entry name" value="ACP-like"/>
    <property type="match status" value="5"/>
</dbReference>
<dbReference type="Pfam" id="PF00550">
    <property type="entry name" value="PP-binding"/>
    <property type="match status" value="5"/>
</dbReference>
<proteinExistence type="inferred from homology"/>
<dbReference type="Gene3D" id="3.30.300.30">
    <property type="match status" value="3"/>
</dbReference>
<evidence type="ECO:0000256" key="2">
    <source>
        <dbReference type="ARBA" id="ARBA00006432"/>
    </source>
</evidence>
<dbReference type="GO" id="GO:0031177">
    <property type="term" value="F:phosphopantetheine binding"/>
    <property type="evidence" value="ECO:0007669"/>
    <property type="project" value="InterPro"/>
</dbReference>
<dbReference type="Gene3D" id="3.40.50.1820">
    <property type="entry name" value="alpha/beta hydrolase"/>
    <property type="match status" value="1"/>
</dbReference>
<dbReference type="CDD" id="cd19531">
    <property type="entry name" value="LCL_NRPS-like"/>
    <property type="match status" value="1"/>
</dbReference>
<dbReference type="InterPro" id="IPR029058">
    <property type="entry name" value="AB_hydrolase_fold"/>
</dbReference>
<dbReference type="NCBIfam" id="TIGR01733">
    <property type="entry name" value="AA-adenyl-dom"/>
    <property type="match status" value="3"/>
</dbReference>
<dbReference type="FunFam" id="3.40.50.980:FF:000001">
    <property type="entry name" value="Non-ribosomal peptide synthetase"/>
    <property type="match status" value="2"/>
</dbReference>
<feature type="domain" description="Carrier" evidence="5">
    <location>
        <begin position="2785"/>
        <end position="2859"/>
    </location>
</feature>
<dbReference type="Gene3D" id="2.30.38.10">
    <property type="entry name" value="Luciferase, Domain 3"/>
    <property type="match status" value="2"/>
</dbReference>
<accession>A0A5N3RZY3</accession>
<dbReference type="Gene3D" id="1.10.1200.10">
    <property type="entry name" value="ACP-like"/>
    <property type="match status" value="5"/>
</dbReference>
<dbReference type="FunFam" id="2.30.38.10:FF:000001">
    <property type="entry name" value="Non-ribosomal peptide synthetase PvdI"/>
    <property type="match status" value="1"/>
</dbReference>
<dbReference type="GO" id="GO:0043041">
    <property type="term" value="P:amino acid activation for nonribosomal peptide biosynthetic process"/>
    <property type="evidence" value="ECO:0007669"/>
    <property type="project" value="TreeGrafter"/>
</dbReference>
<evidence type="ECO:0000256" key="1">
    <source>
        <dbReference type="ARBA" id="ARBA00001957"/>
    </source>
</evidence>
<dbReference type="GO" id="GO:0044550">
    <property type="term" value="P:secondary metabolite biosynthetic process"/>
    <property type="evidence" value="ECO:0007669"/>
    <property type="project" value="UniProtKB-ARBA"/>
</dbReference>
<dbReference type="GO" id="GO:0005737">
    <property type="term" value="C:cytoplasm"/>
    <property type="evidence" value="ECO:0007669"/>
    <property type="project" value="TreeGrafter"/>
</dbReference>
<dbReference type="Gene3D" id="3.30.559.30">
    <property type="entry name" value="Nonribosomal peptide synthetase, condensation domain"/>
    <property type="match status" value="5"/>
</dbReference>
<dbReference type="SUPFAM" id="SSF53474">
    <property type="entry name" value="alpha/beta-Hydrolases"/>
    <property type="match status" value="1"/>
</dbReference>
<protein>
    <submittedName>
        <fullName evidence="6">Amino acid adenylation domain-containing protein</fullName>
    </submittedName>
</protein>
<evidence type="ECO:0000256" key="4">
    <source>
        <dbReference type="ARBA" id="ARBA00022553"/>
    </source>
</evidence>
<reference evidence="6 7" key="1">
    <citation type="submission" date="2019-09" db="EMBL/GenBank/DDBJ databases">
        <title>Vibrio Fortis S7-72.</title>
        <authorList>
            <person name="Das S.K."/>
        </authorList>
    </citation>
    <scope>NUCLEOTIDE SEQUENCE [LARGE SCALE GENOMIC DNA]</scope>
    <source>
        <strain evidence="6 7">S7-72</strain>
    </source>
</reference>
<comment type="similarity">
    <text evidence="2">Belongs to the ATP-dependent AMP-binding enzyme family.</text>
</comment>
<dbReference type="PROSITE" id="PS00012">
    <property type="entry name" value="PHOSPHOPANTETHEINE"/>
    <property type="match status" value="3"/>
</dbReference>
<dbReference type="GO" id="GO:0003824">
    <property type="term" value="F:catalytic activity"/>
    <property type="evidence" value="ECO:0007669"/>
    <property type="project" value="InterPro"/>
</dbReference>
<dbReference type="InterPro" id="IPR020845">
    <property type="entry name" value="AMP-binding_CS"/>
</dbReference>
<dbReference type="Proteomes" id="UP000326687">
    <property type="component" value="Unassembled WGS sequence"/>
</dbReference>
<keyword evidence="3" id="KW-0596">Phosphopantetheine</keyword>
<organism evidence="6 7">
    <name type="scientific">Vibrio fortis</name>
    <dbReference type="NCBI Taxonomy" id="212667"/>
    <lineage>
        <taxon>Bacteria</taxon>
        <taxon>Pseudomonadati</taxon>
        <taxon>Pseudomonadota</taxon>
        <taxon>Gammaproteobacteria</taxon>
        <taxon>Vibrionales</taxon>
        <taxon>Vibrionaceae</taxon>
        <taxon>Vibrio</taxon>
    </lineage>
</organism>
<evidence type="ECO:0000256" key="3">
    <source>
        <dbReference type="ARBA" id="ARBA00022450"/>
    </source>
</evidence>
<dbReference type="InterPro" id="IPR025110">
    <property type="entry name" value="AMP-bd_C"/>
</dbReference>
<dbReference type="FunFam" id="3.40.50.980:FF:000002">
    <property type="entry name" value="Enterobactin synthetase component F"/>
    <property type="match status" value="1"/>
</dbReference>
<gene>
    <name evidence="6" type="ORF">F2Z80_23870</name>
</gene>
<dbReference type="InterPro" id="IPR036736">
    <property type="entry name" value="ACP-like_sf"/>
</dbReference>
<dbReference type="InterPro" id="IPR045851">
    <property type="entry name" value="AMP-bd_C_sf"/>
</dbReference>
<dbReference type="Gene3D" id="3.40.50.12780">
    <property type="entry name" value="N-terminal domain of ligase-like"/>
    <property type="match status" value="1"/>
</dbReference>
<dbReference type="SUPFAM" id="SSF52777">
    <property type="entry name" value="CoA-dependent acyltransferases"/>
    <property type="match status" value="10"/>
</dbReference>
<feature type="domain" description="Carrier" evidence="5">
    <location>
        <begin position="1053"/>
        <end position="1127"/>
    </location>
</feature>
<dbReference type="PANTHER" id="PTHR45527:SF1">
    <property type="entry name" value="FATTY ACID SYNTHASE"/>
    <property type="match status" value="1"/>
</dbReference>
<feature type="domain" description="Carrier" evidence="5">
    <location>
        <begin position="2577"/>
        <end position="2650"/>
    </location>
</feature>
<dbReference type="InterPro" id="IPR010071">
    <property type="entry name" value="AA_adenyl_dom"/>
</dbReference>
<dbReference type="PROSITE" id="PS00455">
    <property type="entry name" value="AMP_BINDING"/>
    <property type="match status" value="3"/>
</dbReference>
<dbReference type="InterPro" id="IPR001242">
    <property type="entry name" value="Condensation_dom"/>
</dbReference>
<dbReference type="NCBIfam" id="NF003417">
    <property type="entry name" value="PRK04813.1"/>
    <property type="match status" value="3"/>
</dbReference>
<dbReference type="InterPro" id="IPR042099">
    <property type="entry name" value="ANL_N_sf"/>
</dbReference>
<dbReference type="FunFam" id="1.10.1200.10:FF:000005">
    <property type="entry name" value="Nonribosomal peptide synthetase 1"/>
    <property type="match status" value="1"/>
</dbReference>
<dbReference type="InterPro" id="IPR009081">
    <property type="entry name" value="PP-bd_ACP"/>
</dbReference>
<comment type="caution">
    <text evidence="6">The sequence shown here is derived from an EMBL/GenBank/DDBJ whole genome shotgun (WGS) entry which is preliminary data.</text>
</comment>
<dbReference type="RefSeq" id="WP_150897553.1">
    <property type="nucleotide sequence ID" value="NZ_VXDD01000005.1"/>
</dbReference>
<dbReference type="InterPro" id="IPR023213">
    <property type="entry name" value="CAT-like_dom_sf"/>
</dbReference>
<dbReference type="Gene3D" id="1.10.10.1830">
    <property type="entry name" value="Non-ribosomal peptide synthase, adenylation domain"/>
    <property type="match status" value="1"/>
</dbReference>
<dbReference type="Pfam" id="PF13193">
    <property type="entry name" value="AMP-binding_C"/>
    <property type="match status" value="3"/>
</dbReference>
<dbReference type="InterPro" id="IPR006162">
    <property type="entry name" value="Ppantetheine_attach_site"/>
</dbReference>
<dbReference type="InterPro" id="IPR001031">
    <property type="entry name" value="Thioesterase"/>
</dbReference>
<dbReference type="Gene3D" id="3.30.559.10">
    <property type="entry name" value="Chloramphenicol acetyltransferase-like domain"/>
    <property type="match status" value="5"/>
</dbReference>
<feature type="domain" description="Carrier" evidence="5">
    <location>
        <begin position="4268"/>
        <end position="4343"/>
    </location>
</feature>
<dbReference type="Pfam" id="PF18563">
    <property type="entry name" value="TubC_N"/>
    <property type="match status" value="1"/>
</dbReference>
<dbReference type="CDD" id="cd17646">
    <property type="entry name" value="A_NRPS_AB3403-like"/>
    <property type="match status" value="1"/>
</dbReference>
<dbReference type="Pfam" id="PF00501">
    <property type="entry name" value="AMP-binding"/>
    <property type="match status" value="3"/>
</dbReference>
<dbReference type="InterPro" id="IPR044894">
    <property type="entry name" value="TubC_N_sf"/>
</dbReference>
<dbReference type="InterPro" id="IPR000873">
    <property type="entry name" value="AMP-dep_synth/lig_dom"/>
</dbReference>